<dbReference type="InterPro" id="IPR036365">
    <property type="entry name" value="PGBD-like_sf"/>
</dbReference>
<evidence type="ECO:0000313" key="2">
    <source>
        <dbReference type="EMBL" id="OYX54887.1"/>
    </source>
</evidence>
<dbReference type="InterPro" id="IPR002477">
    <property type="entry name" value="Peptidoglycan-bd-like"/>
</dbReference>
<dbReference type="NCBIfam" id="TIGR02594">
    <property type="entry name" value="TIGR02594 family protein"/>
    <property type="match status" value="1"/>
</dbReference>
<evidence type="ECO:0000259" key="1">
    <source>
        <dbReference type="Pfam" id="PF01471"/>
    </source>
</evidence>
<dbReference type="Pfam" id="PF01471">
    <property type="entry name" value="PG_binding_1"/>
    <property type="match status" value="1"/>
</dbReference>
<dbReference type="AlphaFoldDB" id="A0A258HE44"/>
<dbReference type="InterPro" id="IPR036366">
    <property type="entry name" value="PGBDSf"/>
</dbReference>
<gene>
    <name evidence="2" type="ORF">B7Y86_15235</name>
</gene>
<organism evidence="2 3">
    <name type="scientific">Brevundimonas subvibrioides</name>
    <dbReference type="NCBI Taxonomy" id="74313"/>
    <lineage>
        <taxon>Bacteria</taxon>
        <taxon>Pseudomonadati</taxon>
        <taxon>Pseudomonadota</taxon>
        <taxon>Alphaproteobacteria</taxon>
        <taxon>Caulobacterales</taxon>
        <taxon>Caulobacteraceae</taxon>
        <taxon>Brevundimonas</taxon>
    </lineage>
</organism>
<evidence type="ECO:0000313" key="3">
    <source>
        <dbReference type="Proteomes" id="UP000216147"/>
    </source>
</evidence>
<dbReference type="Proteomes" id="UP000216147">
    <property type="component" value="Unassembled WGS sequence"/>
</dbReference>
<dbReference type="SUPFAM" id="SSF47090">
    <property type="entry name" value="PGBD-like"/>
    <property type="match status" value="1"/>
</dbReference>
<sequence>MKILDVQTALANLGYRPGPLDGVWGRQTAAAVKEFQTRHGLTPDGVLGPITIAALLPSAVPGKDLEQDGLVWFKEARRLIGTKENPGTGSNPTILDWAQNIDVHYPGDDIPWCGLFVAHCITSTLDREPTPANVLSARAWQSFGIKTGPTAGAIMVFWRKSRSSGLGHVGFYAGEDADAYRILGGNQSDCVSLAWVGKDRFVGARWPATIPPPVPKAVRVSRTDSLSWNEA</sequence>
<protein>
    <recommendedName>
        <fullName evidence="1">Peptidoglycan binding-like domain-containing protein</fullName>
    </recommendedName>
</protein>
<proteinExistence type="predicted"/>
<dbReference type="EMBL" id="NCEQ01000019">
    <property type="protein sequence ID" value="OYX54887.1"/>
    <property type="molecule type" value="Genomic_DNA"/>
</dbReference>
<name>A0A258HE44_9CAUL</name>
<dbReference type="InterPro" id="IPR013423">
    <property type="entry name" value="CHP02594"/>
</dbReference>
<dbReference type="Gene3D" id="1.10.101.10">
    <property type="entry name" value="PGBD-like superfamily/PGBD"/>
    <property type="match status" value="1"/>
</dbReference>
<accession>A0A258HE44</accession>
<reference evidence="2 3" key="1">
    <citation type="submission" date="2017-03" db="EMBL/GenBank/DDBJ databases">
        <title>Lifting the veil on microbial sulfur biogeochemistry in mining wastewaters.</title>
        <authorList>
            <person name="Kantor R.S."/>
            <person name="Colenbrander Nelson T."/>
            <person name="Marshall S."/>
            <person name="Bennett D."/>
            <person name="Apte S."/>
            <person name="Camacho D."/>
            <person name="Thomas B.C."/>
            <person name="Warren L.A."/>
            <person name="Banfield J.F."/>
        </authorList>
    </citation>
    <scope>NUCLEOTIDE SEQUENCE [LARGE SCALE GENOMIC DNA]</scope>
    <source>
        <strain evidence="2">32-68-21</strain>
    </source>
</reference>
<comment type="caution">
    <text evidence="2">The sequence shown here is derived from an EMBL/GenBank/DDBJ whole genome shotgun (WGS) entry which is preliminary data.</text>
</comment>
<feature type="domain" description="Peptidoglycan binding-like" evidence="1">
    <location>
        <begin position="4"/>
        <end position="55"/>
    </location>
</feature>